<sequence>MLESDFFEVSDEFINLANDLGDEWAQPMLSASIMHAAARFNAFHLMSQNDTGDINTAIDFLTTQYKQMLIENLRELRSDQPDMLNHS</sequence>
<evidence type="ECO:0000313" key="1">
    <source>
        <dbReference type="EMBL" id="SER00721.1"/>
    </source>
</evidence>
<dbReference type="Proteomes" id="UP000198749">
    <property type="component" value="Unassembled WGS sequence"/>
</dbReference>
<evidence type="ECO:0000313" key="2">
    <source>
        <dbReference type="Proteomes" id="UP000198749"/>
    </source>
</evidence>
<proteinExistence type="predicted"/>
<accession>A0A1H9KNJ2</accession>
<keyword evidence="2" id="KW-1185">Reference proteome</keyword>
<dbReference type="Gene3D" id="1.10.287.3020">
    <property type="match status" value="1"/>
</dbReference>
<protein>
    <recommendedName>
        <fullName evidence="3">DUF3144 domain-containing protein</fullName>
    </recommendedName>
</protein>
<name>A0A1H9KNJ2_9GAMM</name>
<dbReference type="AlphaFoldDB" id="A0A1H9KNJ2"/>
<reference evidence="2" key="1">
    <citation type="submission" date="2016-10" db="EMBL/GenBank/DDBJ databases">
        <authorList>
            <person name="Varghese N."/>
            <person name="Submissions S."/>
        </authorList>
    </citation>
    <scope>NUCLEOTIDE SEQUENCE [LARGE SCALE GENOMIC DNA]</scope>
    <source>
        <strain evidence="2">DSM 18887</strain>
    </source>
</reference>
<dbReference type="InterPro" id="IPR021490">
    <property type="entry name" value="DUF3144"/>
</dbReference>
<organism evidence="1 2">
    <name type="scientific">Amphritea atlantica</name>
    <dbReference type="NCBI Taxonomy" id="355243"/>
    <lineage>
        <taxon>Bacteria</taxon>
        <taxon>Pseudomonadati</taxon>
        <taxon>Pseudomonadota</taxon>
        <taxon>Gammaproteobacteria</taxon>
        <taxon>Oceanospirillales</taxon>
        <taxon>Oceanospirillaceae</taxon>
        <taxon>Amphritea</taxon>
    </lineage>
</organism>
<dbReference type="Pfam" id="PF11342">
    <property type="entry name" value="DUF3144"/>
    <property type="match status" value="1"/>
</dbReference>
<evidence type="ECO:0008006" key="3">
    <source>
        <dbReference type="Google" id="ProtNLM"/>
    </source>
</evidence>
<dbReference type="STRING" id="355243.SAMN03080615_03562"/>
<dbReference type="EMBL" id="FOGB01000014">
    <property type="protein sequence ID" value="SER00721.1"/>
    <property type="molecule type" value="Genomic_DNA"/>
</dbReference>
<gene>
    <name evidence="1" type="ORF">SAMN03080615_03562</name>
</gene>